<organism evidence="3 4">
    <name type="scientific">Sphingomonas gei</name>
    <dbReference type="NCBI Taxonomy" id="1395960"/>
    <lineage>
        <taxon>Bacteria</taxon>
        <taxon>Pseudomonadati</taxon>
        <taxon>Pseudomonadota</taxon>
        <taxon>Alphaproteobacteria</taxon>
        <taxon>Sphingomonadales</taxon>
        <taxon>Sphingomonadaceae</taxon>
        <taxon>Sphingomonas</taxon>
    </lineage>
</organism>
<evidence type="ECO:0000259" key="1">
    <source>
        <dbReference type="Pfam" id="PF01471"/>
    </source>
</evidence>
<evidence type="ECO:0000313" key="4">
    <source>
        <dbReference type="Proteomes" id="UP000306147"/>
    </source>
</evidence>
<name>A0A4S1XID6_9SPHN</name>
<protein>
    <submittedName>
        <fullName evidence="3">DUF3380 domain-containing protein</fullName>
    </submittedName>
</protein>
<dbReference type="RefSeq" id="WP_135962741.1">
    <property type="nucleotide sequence ID" value="NZ_SRXT01000002.1"/>
</dbReference>
<proteinExistence type="predicted"/>
<feature type="domain" description="Peptidoglycan binding-like" evidence="1">
    <location>
        <begin position="211"/>
        <end position="259"/>
    </location>
</feature>
<dbReference type="OrthoDB" id="1523598at2"/>
<evidence type="ECO:0000259" key="2">
    <source>
        <dbReference type="Pfam" id="PF11860"/>
    </source>
</evidence>
<dbReference type="AlphaFoldDB" id="A0A4S1XID6"/>
<dbReference type="InterPro" id="IPR036366">
    <property type="entry name" value="PGBDSf"/>
</dbReference>
<dbReference type="InterPro" id="IPR024408">
    <property type="entry name" value="Muramidase"/>
</dbReference>
<dbReference type="InterPro" id="IPR002477">
    <property type="entry name" value="Peptidoglycan-bd-like"/>
</dbReference>
<sequence length="261" mass="28502">MPEFTGPATRFSPDAIQRAADDIGCDVAAVKAVIDVESRGGFLPDTRPKILFERHVFSKRTGGRFDQSHPEISSREPGGYRGGAAEYDRLGQAIPLDRKAALESASWGAFQIMGYHHDSLGMPDVEDFCRRMSNSEDDHLAAFVRFVKLNKLDDELCRRDWAGFARGYNGPGFLKNRYDTKLAAAYTVHAISPSRTDGGIQRTLKMGDDGPDVVLLQKKLGLTPDGDFGPATKTAVVAFQRSHDLGDDGIVGSKTRQALGL</sequence>
<dbReference type="Pfam" id="PF11860">
    <property type="entry name" value="Muramidase"/>
    <property type="match status" value="1"/>
</dbReference>
<accession>A0A4S1XID6</accession>
<dbReference type="SUPFAM" id="SSF47090">
    <property type="entry name" value="PGBD-like"/>
    <property type="match status" value="1"/>
</dbReference>
<dbReference type="Pfam" id="PF01471">
    <property type="entry name" value="PG_binding_1"/>
    <property type="match status" value="1"/>
</dbReference>
<feature type="domain" description="N-acetylmuramidase" evidence="2">
    <location>
        <begin position="26"/>
        <end position="188"/>
    </location>
</feature>
<comment type="caution">
    <text evidence="3">The sequence shown here is derived from an EMBL/GenBank/DDBJ whole genome shotgun (WGS) entry which is preliminary data.</text>
</comment>
<dbReference type="InterPro" id="IPR036365">
    <property type="entry name" value="PGBD-like_sf"/>
</dbReference>
<dbReference type="Gene3D" id="1.10.101.10">
    <property type="entry name" value="PGBD-like superfamily/PGBD"/>
    <property type="match status" value="1"/>
</dbReference>
<reference evidence="3 4" key="1">
    <citation type="submission" date="2019-04" db="EMBL/GenBank/DDBJ databases">
        <title>Sphingomonas psychrotolerans sp. nov., isolated from soil in the Tianshan Mountains, Xinjiang, China.</title>
        <authorList>
            <person name="Luo Y."/>
            <person name="Sheng H."/>
        </authorList>
    </citation>
    <scope>NUCLEOTIDE SEQUENCE [LARGE SCALE GENOMIC DNA]</scope>
    <source>
        <strain evidence="3 4">ZFGT-11</strain>
    </source>
</reference>
<gene>
    <name evidence="3" type="ORF">E5A73_05200</name>
</gene>
<keyword evidence="4" id="KW-1185">Reference proteome</keyword>
<dbReference type="Proteomes" id="UP000306147">
    <property type="component" value="Unassembled WGS sequence"/>
</dbReference>
<dbReference type="EMBL" id="SRXT01000002">
    <property type="protein sequence ID" value="TGX54846.1"/>
    <property type="molecule type" value="Genomic_DNA"/>
</dbReference>
<evidence type="ECO:0000313" key="3">
    <source>
        <dbReference type="EMBL" id="TGX54846.1"/>
    </source>
</evidence>